<comment type="caution">
    <text evidence="3">The sequence shown here is derived from an EMBL/GenBank/DDBJ whole genome shotgun (WGS) entry which is preliminary data.</text>
</comment>
<dbReference type="GO" id="GO:0030245">
    <property type="term" value="P:cellulose catabolic process"/>
    <property type="evidence" value="ECO:0007669"/>
    <property type="project" value="InterPro"/>
</dbReference>
<name>A0AAV2YNZ1_9STRA</name>
<dbReference type="Proteomes" id="UP001146120">
    <property type="component" value="Unassembled WGS sequence"/>
</dbReference>
<evidence type="ECO:0000313" key="4">
    <source>
        <dbReference type="Proteomes" id="UP001146120"/>
    </source>
</evidence>
<dbReference type="SUPFAM" id="SSF51989">
    <property type="entry name" value="Glycosyl hydrolases family 6, cellulases"/>
    <property type="match status" value="2"/>
</dbReference>
<accession>A0AAV2YNZ1</accession>
<organism evidence="3 4">
    <name type="scientific">Lagenidium giganteum</name>
    <dbReference type="NCBI Taxonomy" id="4803"/>
    <lineage>
        <taxon>Eukaryota</taxon>
        <taxon>Sar</taxon>
        <taxon>Stramenopiles</taxon>
        <taxon>Oomycota</taxon>
        <taxon>Peronosporomycetes</taxon>
        <taxon>Pythiales</taxon>
        <taxon>Pythiaceae</taxon>
    </lineage>
</organism>
<feature type="compositionally biased region" description="Polar residues" evidence="1">
    <location>
        <begin position="389"/>
        <end position="404"/>
    </location>
</feature>
<keyword evidence="2" id="KW-0472">Membrane</keyword>
<feature type="transmembrane region" description="Helical" evidence="2">
    <location>
        <begin position="539"/>
        <end position="558"/>
    </location>
</feature>
<protein>
    <recommendedName>
        <fullName evidence="5">Glycoside hydrolase</fullName>
    </recommendedName>
</protein>
<dbReference type="InterPro" id="IPR036434">
    <property type="entry name" value="Beta_cellobiohydrolase_sf"/>
</dbReference>
<feature type="region of interest" description="Disordered" evidence="1">
    <location>
        <begin position="448"/>
        <end position="467"/>
    </location>
</feature>
<dbReference type="GO" id="GO:0004553">
    <property type="term" value="F:hydrolase activity, hydrolyzing O-glycosyl compounds"/>
    <property type="evidence" value="ECO:0007669"/>
    <property type="project" value="InterPro"/>
</dbReference>
<evidence type="ECO:0008006" key="5">
    <source>
        <dbReference type="Google" id="ProtNLM"/>
    </source>
</evidence>
<feature type="transmembrane region" description="Helical" evidence="2">
    <location>
        <begin position="480"/>
        <end position="501"/>
    </location>
</feature>
<dbReference type="PANTHER" id="PTHR34876:SF4">
    <property type="entry name" value="1,4-BETA-D-GLUCAN CELLOBIOHYDROLASE C-RELATED"/>
    <property type="match status" value="1"/>
</dbReference>
<feature type="non-terminal residue" evidence="3">
    <location>
        <position position="1"/>
    </location>
</feature>
<reference evidence="3" key="1">
    <citation type="submission" date="2022-11" db="EMBL/GenBank/DDBJ databases">
        <authorList>
            <person name="Morgan W.R."/>
            <person name="Tartar A."/>
        </authorList>
    </citation>
    <scope>NUCLEOTIDE SEQUENCE</scope>
    <source>
        <strain evidence="3">ARSEF 373</strain>
    </source>
</reference>
<feature type="region of interest" description="Disordered" evidence="1">
    <location>
        <begin position="366"/>
        <end position="404"/>
    </location>
</feature>
<dbReference type="AlphaFoldDB" id="A0AAV2YNZ1"/>
<keyword evidence="2" id="KW-0812">Transmembrane</keyword>
<evidence type="ECO:0000256" key="1">
    <source>
        <dbReference type="SAM" id="MobiDB-lite"/>
    </source>
</evidence>
<dbReference type="PANTHER" id="PTHR34876">
    <property type="match status" value="1"/>
</dbReference>
<dbReference type="Gene3D" id="3.20.20.40">
    <property type="entry name" value="1, 4-beta cellobiohydrolase"/>
    <property type="match status" value="2"/>
</dbReference>
<dbReference type="PRINTS" id="PR00733">
    <property type="entry name" value="GLHYDRLASE6"/>
</dbReference>
<keyword evidence="2" id="KW-1133">Transmembrane helix</keyword>
<dbReference type="InterPro" id="IPR016288">
    <property type="entry name" value="Beta_cellobiohydrolase"/>
</dbReference>
<feature type="compositionally biased region" description="Low complexity" evidence="1">
    <location>
        <begin position="376"/>
        <end position="388"/>
    </location>
</feature>
<reference evidence="3" key="2">
    <citation type="journal article" date="2023" name="Microbiol Resour">
        <title>Decontamination and Annotation of the Draft Genome Sequence of the Oomycete Lagenidium giganteum ARSEF 373.</title>
        <authorList>
            <person name="Morgan W.R."/>
            <person name="Tartar A."/>
        </authorList>
    </citation>
    <scope>NUCLEOTIDE SEQUENCE</scope>
    <source>
        <strain evidence="3">ARSEF 373</strain>
    </source>
</reference>
<sequence>NTLMGPKGSLVCGSLGIIIIIAQLDRCPSKLIVTNFLGQQVMSAPAEQFCSLAPNVYAEAMARNPDISFALRHVQHQGVAFWYTIDAEEQVRRHAAKELVQSCPEATTLTIVVQGLPYSNCGTAGDGHSTDVAFQTKYLAFMEDLASTVGSRKVIYVLEPLAVRSHVKGGCASKAGYLGSLNLAAEMLSMNLNAKVYVAIDTESIQSERERIAVVDILRPMERISSINGVALNVGGYQPTELLVHTCTDFRRAFGSSRLRCIFDTSLNYKGQKLPGEIECNSTNVGVGAPPTAFTRLDGVEYFVWTMTPGTNMGTCGKDLTGNVAPGQFTRSLFQSSWNQGYFVLEEKMPPIRKSQPTAFDSFQGVVTAASSPEQDSPSTASSEADSSQRPTSQLNESSFPNSTSDADALLAEMELELADSLISATASPSSSGSGIASQDVIVSPVPIRTLPTSHPHDDSDQVSSVASTKAHQREVVHTGFIVLMVMVGVVVASVVVLVVVRSRQRDRDSLKTPRATGIVPQLRHFLLHHHHHRRSPAVMLRWFQTALVTAAVLASIVTPTTASSGDKLCSIPPITYAEAKKAHPDVAFALTEIEKHGIATWYSDREANGDYEQTAKDLVAHCDESTRLNVVIYGLPNKDCDAGYSTIGSRNKNAADYEKFIKTLATTVGDRKALYVLEPDALGLLAKDGGCAEQSGYKENLQMAVKVLSGNPNAEIYIDLGYWTLSYPEQASKVAKIVKEISQGGKVKGITLNTSNYRSNEELSRLCGNFQSAIGNPSMHCIVDTSRNYKTNPDSKEWCNTKTAGVGHPPTGDTGLSNIDYFVWVKPPGDSDGTEIAPATL</sequence>
<gene>
    <name evidence="3" type="ORF">N0F65_002797</name>
</gene>
<evidence type="ECO:0000256" key="2">
    <source>
        <dbReference type="SAM" id="Phobius"/>
    </source>
</evidence>
<evidence type="ECO:0000313" key="3">
    <source>
        <dbReference type="EMBL" id="DAZ95063.1"/>
    </source>
</evidence>
<dbReference type="Pfam" id="PF01341">
    <property type="entry name" value="Glyco_hydro_6"/>
    <property type="match status" value="2"/>
</dbReference>
<dbReference type="EMBL" id="DAKRPA010000220">
    <property type="protein sequence ID" value="DAZ95063.1"/>
    <property type="molecule type" value="Genomic_DNA"/>
</dbReference>
<proteinExistence type="predicted"/>
<keyword evidence="4" id="KW-1185">Reference proteome</keyword>